<sequence>MRIMRIMRSPLNQSQTPALVIKFSPISKSMIKSKPLIFIWIPSLPEVPTIALMGLTFGIRLL</sequence>
<evidence type="ECO:0000313" key="3">
    <source>
        <dbReference type="Proteomes" id="UP001387447"/>
    </source>
</evidence>
<accession>A0ABU9ESM3</accession>
<gene>
    <name evidence="2" type="ORF">AAEJ74_24505</name>
</gene>
<comment type="caution">
    <text evidence="2">The sequence shown here is derived from an EMBL/GenBank/DDBJ whole genome shotgun (WGS) entry which is preliminary data.</text>
</comment>
<organism evidence="2 3">
    <name type="scientific">Limnospira fusiformis PMC 851.14</name>
    <dbReference type="NCBI Taxonomy" id="2219512"/>
    <lineage>
        <taxon>Bacteria</taxon>
        <taxon>Bacillati</taxon>
        <taxon>Cyanobacteriota</taxon>
        <taxon>Cyanophyceae</taxon>
        <taxon>Oscillatoriophycideae</taxon>
        <taxon>Oscillatoriales</taxon>
        <taxon>Sirenicapillariaceae</taxon>
        <taxon>Limnospira</taxon>
    </lineage>
</organism>
<dbReference type="EMBL" id="JBBWYZ010000025">
    <property type="protein sequence ID" value="MEK9514706.1"/>
    <property type="molecule type" value="Genomic_DNA"/>
</dbReference>
<proteinExistence type="predicted"/>
<reference evidence="2 3" key="1">
    <citation type="journal article" date="2024" name="Front. Microbiol.">
        <title>Transcriptomic insights into the dominance of two phototrophs throughout the water column of a tropical hypersaline-alkaline crater lake (Dziani Dzaha, Mayotte).</title>
        <authorList>
            <person name="Duperron S."/>
            <person name="Halary S."/>
            <person name="Bouly J.-P."/>
            <person name="Roussel T."/>
            <person name="Hugoni M."/>
            <person name="Bruto M."/>
            <person name="Oger P."/>
            <person name="Duval C."/>
            <person name="Woo A."/>
            <person name="Jezequiel D."/>
            <person name="Ader M."/>
            <person name="Leboulanger C."/>
            <person name="Agogue H."/>
            <person name="Grossi V."/>
            <person name="Trousselier M."/>
            <person name="Bernard C."/>
        </authorList>
    </citation>
    <scope>NUCLEOTIDE SEQUENCE [LARGE SCALE GENOMIC DNA]</scope>
    <source>
        <strain evidence="2 3">PMC 851.14</strain>
    </source>
</reference>
<keyword evidence="1" id="KW-1133">Transmembrane helix</keyword>
<dbReference type="Proteomes" id="UP001387447">
    <property type="component" value="Unassembled WGS sequence"/>
</dbReference>
<evidence type="ECO:0000256" key="1">
    <source>
        <dbReference type="SAM" id="Phobius"/>
    </source>
</evidence>
<feature type="transmembrane region" description="Helical" evidence="1">
    <location>
        <begin position="36"/>
        <end position="59"/>
    </location>
</feature>
<keyword evidence="1" id="KW-0812">Transmembrane</keyword>
<keyword evidence="3" id="KW-1185">Reference proteome</keyword>
<name>A0ABU9ESM3_LIMFS</name>
<dbReference type="RefSeq" id="WP_155839156.1">
    <property type="nucleotide sequence ID" value="NZ_JBBWYZ010000025.1"/>
</dbReference>
<protein>
    <submittedName>
        <fullName evidence="2">Uncharacterized protein</fullName>
    </submittedName>
</protein>
<evidence type="ECO:0000313" key="2">
    <source>
        <dbReference type="EMBL" id="MEK9514706.1"/>
    </source>
</evidence>
<keyword evidence="1" id="KW-0472">Membrane</keyword>